<dbReference type="AlphaFoldDB" id="A0A0R2JN45"/>
<feature type="compositionally biased region" description="Acidic residues" evidence="7">
    <location>
        <begin position="426"/>
        <end position="439"/>
    </location>
</feature>
<dbReference type="GO" id="GO:0032153">
    <property type="term" value="C:cell division site"/>
    <property type="evidence" value="ECO:0007669"/>
    <property type="project" value="UniProtKB-UniRule"/>
</dbReference>
<dbReference type="CDD" id="cd24048">
    <property type="entry name" value="ASKHA_NBD_FtsA"/>
    <property type="match status" value="1"/>
</dbReference>
<dbReference type="InterPro" id="IPR043129">
    <property type="entry name" value="ATPase_NBD"/>
</dbReference>
<comment type="caution">
    <text evidence="9">The sequence shown here is derived from an EMBL/GenBank/DDBJ whole genome shotgun (WGS) entry which is preliminary data.</text>
</comment>
<dbReference type="PIRSF" id="PIRSF003101">
    <property type="entry name" value="FtsA"/>
    <property type="match status" value="1"/>
</dbReference>
<name>A0A0R2JN45_9LACO</name>
<gene>
    <name evidence="5" type="primary">ftsA</name>
    <name evidence="9" type="ORF">IV67_GL000844</name>
</gene>
<comment type="function">
    <text evidence="5 6">Cell division protein that is involved in the assembly of the Z ring. May serve as a membrane anchor for the Z ring.</text>
</comment>
<evidence type="ECO:0000259" key="8">
    <source>
        <dbReference type="SMART" id="SM00842"/>
    </source>
</evidence>
<reference evidence="9 10" key="1">
    <citation type="journal article" date="2015" name="Genome Announc.">
        <title>Expanding the biotechnology potential of lactobacilli through comparative genomics of 213 strains and associated genera.</title>
        <authorList>
            <person name="Sun Z."/>
            <person name="Harris H.M."/>
            <person name="McCann A."/>
            <person name="Guo C."/>
            <person name="Argimon S."/>
            <person name="Zhang W."/>
            <person name="Yang X."/>
            <person name="Jeffery I.B."/>
            <person name="Cooney J.C."/>
            <person name="Kagawa T.F."/>
            <person name="Liu W."/>
            <person name="Song Y."/>
            <person name="Salvetti E."/>
            <person name="Wrobel A."/>
            <person name="Rasinkangas P."/>
            <person name="Parkhill J."/>
            <person name="Rea M.C."/>
            <person name="O'Sullivan O."/>
            <person name="Ritari J."/>
            <person name="Douillard F.P."/>
            <person name="Paul Ross R."/>
            <person name="Yang R."/>
            <person name="Briner A.E."/>
            <person name="Felis G.E."/>
            <person name="de Vos W.M."/>
            <person name="Barrangou R."/>
            <person name="Klaenhammer T.R."/>
            <person name="Caufield P.W."/>
            <person name="Cui Y."/>
            <person name="Zhang H."/>
            <person name="O'Toole P.W."/>
        </authorList>
    </citation>
    <scope>NUCLEOTIDE SEQUENCE [LARGE SCALE GENOMIC DNA]</scope>
    <source>
        <strain evidence="9 10">DSM 20014</strain>
    </source>
</reference>
<comment type="similarity">
    <text evidence="5 6">Belongs to the FtsA/MreB family.</text>
</comment>
<dbReference type="InterPro" id="IPR050696">
    <property type="entry name" value="FtsA/MreB"/>
</dbReference>
<organism evidence="9 10">
    <name type="scientific">Weissella minor</name>
    <dbReference type="NCBI Taxonomy" id="1620"/>
    <lineage>
        <taxon>Bacteria</taxon>
        <taxon>Bacillati</taxon>
        <taxon>Bacillota</taxon>
        <taxon>Bacilli</taxon>
        <taxon>Lactobacillales</taxon>
        <taxon>Lactobacillaceae</taxon>
        <taxon>Weissella</taxon>
    </lineage>
</organism>
<protein>
    <recommendedName>
        <fullName evidence="5 6">Cell division protein FtsA</fullName>
    </recommendedName>
</protein>
<keyword evidence="3 5" id="KW-0472">Membrane</keyword>
<dbReference type="InterPro" id="IPR020823">
    <property type="entry name" value="Cell_div_FtsA"/>
</dbReference>
<keyword evidence="4 5" id="KW-0131">Cell cycle</keyword>
<dbReference type="GO" id="GO:0043093">
    <property type="term" value="P:FtsZ-dependent cytokinesis"/>
    <property type="evidence" value="ECO:0007669"/>
    <property type="project" value="UniProtKB-UniRule"/>
</dbReference>
<dbReference type="PANTHER" id="PTHR32432:SF4">
    <property type="entry name" value="CELL DIVISION PROTEIN FTSA"/>
    <property type="match status" value="1"/>
</dbReference>
<keyword evidence="2 5" id="KW-0132">Cell division</keyword>
<dbReference type="EMBL" id="JQCD01000030">
    <property type="protein sequence ID" value="KRN76268.1"/>
    <property type="molecule type" value="Genomic_DNA"/>
</dbReference>
<evidence type="ECO:0000256" key="1">
    <source>
        <dbReference type="ARBA" id="ARBA00022475"/>
    </source>
</evidence>
<evidence type="ECO:0000256" key="7">
    <source>
        <dbReference type="SAM" id="MobiDB-lite"/>
    </source>
</evidence>
<comment type="subcellular location">
    <subcellularLocation>
        <location evidence="5">Cell membrane</location>
        <topology evidence="5">Peripheral membrane protein</topology>
        <orientation evidence="5">Cytoplasmic side</orientation>
    </subcellularLocation>
    <text evidence="5">Localizes to the Z ring in an FtsZ-dependent manner. Targeted to the membrane through a conserved C-terminal amphipathic helix.</text>
</comment>
<dbReference type="SUPFAM" id="SSF53067">
    <property type="entry name" value="Actin-like ATPase domain"/>
    <property type="match status" value="2"/>
</dbReference>
<feature type="region of interest" description="Disordered" evidence="7">
    <location>
        <begin position="408"/>
        <end position="463"/>
    </location>
</feature>
<evidence type="ECO:0000256" key="4">
    <source>
        <dbReference type="ARBA" id="ARBA00023306"/>
    </source>
</evidence>
<dbReference type="PATRIC" id="fig|1620.3.peg.859"/>
<dbReference type="NCBIfam" id="TIGR01174">
    <property type="entry name" value="ftsA"/>
    <property type="match status" value="1"/>
</dbReference>
<dbReference type="InterPro" id="IPR003494">
    <property type="entry name" value="SHS2_FtsA"/>
</dbReference>
<dbReference type="OrthoDB" id="9768127at2"/>
<dbReference type="STRING" id="1620.IV67_GL000844"/>
<comment type="subunit">
    <text evidence="5">Self-interacts. Interacts with FtsZ.</text>
</comment>
<evidence type="ECO:0000256" key="6">
    <source>
        <dbReference type="PIRNR" id="PIRNR003101"/>
    </source>
</evidence>
<evidence type="ECO:0000256" key="3">
    <source>
        <dbReference type="ARBA" id="ARBA00023136"/>
    </source>
</evidence>
<evidence type="ECO:0000313" key="10">
    <source>
        <dbReference type="Proteomes" id="UP000051673"/>
    </source>
</evidence>
<evidence type="ECO:0000256" key="5">
    <source>
        <dbReference type="HAMAP-Rule" id="MF_02033"/>
    </source>
</evidence>
<accession>A0A0R2JN45</accession>
<keyword evidence="10" id="KW-1185">Reference proteome</keyword>
<dbReference type="Proteomes" id="UP000051673">
    <property type="component" value="Unassembled WGS sequence"/>
</dbReference>
<dbReference type="PANTHER" id="PTHR32432">
    <property type="entry name" value="CELL DIVISION PROTEIN FTSA-RELATED"/>
    <property type="match status" value="1"/>
</dbReference>
<dbReference type="RefSeq" id="WP_057788449.1">
    <property type="nucleotide sequence ID" value="NZ_JQCD01000030.1"/>
</dbReference>
<dbReference type="Pfam" id="PF14450">
    <property type="entry name" value="FtsA"/>
    <property type="match status" value="1"/>
</dbReference>
<sequence length="463" mass="49511">MANHGLIVGLDIGTNTIKALAADVRNQQSNIVGVGRSVSHGVKKGVVVDIDAAANDIRQTLAQVNEQAGQTVTDVIVSLPAEGIQITHVNGQITVEDSQHISYRDVNAVVQEALKGQTSVDREVVDLIPVDFVVDDFDGIQDPNDMVGMRLAMSGIAYTAPKNVLGNLKMAIEKAGLNLRDCVLTPLATSKTVLSEAEQEFGSILLDMGAGQSTATVVKDNQLKFISSFPAGGDNISRDISTVLSIGGYDAEMLKLDSGIALTDLANNDDKLMIQKVGKTAPEEISENYLAQIIEARVDQILDKLGEKLSMVSALEMPGGITVVGGTSAMEGIPNAVTNKLGLATKRFAPDDIGLHHPGFANAWAIVQYAAQQLPIQLITKQALYGLPLQQSKGMPVVQSVERVAQRSEKAMPMPAAKSTPVEPVVEVDEDENDIDDTEESNKNRQANAKKSPIGDFFREFFD</sequence>
<dbReference type="HAMAP" id="MF_02033">
    <property type="entry name" value="FtsA"/>
    <property type="match status" value="1"/>
</dbReference>
<dbReference type="Pfam" id="PF02491">
    <property type="entry name" value="SHS2_FTSA"/>
    <property type="match status" value="1"/>
</dbReference>
<proteinExistence type="inferred from homology"/>
<dbReference type="Gene3D" id="3.30.420.40">
    <property type="match status" value="2"/>
</dbReference>
<dbReference type="GO" id="GO:0009898">
    <property type="term" value="C:cytoplasmic side of plasma membrane"/>
    <property type="evidence" value="ECO:0007669"/>
    <property type="project" value="UniProtKB-UniRule"/>
</dbReference>
<evidence type="ECO:0000313" key="9">
    <source>
        <dbReference type="EMBL" id="KRN76268.1"/>
    </source>
</evidence>
<dbReference type="SMART" id="SM00842">
    <property type="entry name" value="FtsA"/>
    <property type="match status" value="1"/>
</dbReference>
<keyword evidence="1 5" id="KW-1003">Cell membrane</keyword>
<evidence type="ECO:0000256" key="2">
    <source>
        <dbReference type="ARBA" id="ARBA00022618"/>
    </source>
</evidence>
<feature type="domain" description="SHS2" evidence="8">
    <location>
        <begin position="7"/>
        <end position="193"/>
    </location>
</feature>